<organism evidence="2 3">
    <name type="scientific">Artemia franciscana</name>
    <name type="common">Brine shrimp</name>
    <name type="synonym">Artemia sanfranciscana</name>
    <dbReference type="NCBI Taxonomy" id="6661"/>
    <lineage>
        <taxon>Eukaryota</taxon>
        <taxon>Metazoa</taxon>
        <taxon>Ecdysozoa</taxon>
        <taxon>Arthropoda</taxon>
        <taxon>Crustacea</taxon>
        <taxon>Branchiopoda</taxon>
        <taxon>Anostraca</taxon>
        <taxon>Artemiidae</taxon>
        <taxon>Artemia</taxon>
    </lineage>
</organism>
<comment type="caution">
    <text evidence="2">The sequence shown here is derived from an EMBL/GenBank/DDBJ whole genome shotgun (WGS) entry which is preliminary data.</text>
</comment>
<keyword evidence="3" id="KW-1185">Reference proteome</keyword>
<evidence type="ECO:0000313" key="2">
    <source>
        <dbReference type="EMBL" id="KAK2704790.1"/>
    </source>
</evidence>
<name>A0AA88L210_ARTSF</name>
<dbReference type="AlphaFoldDB" id="A0AA88L210"/>
<accession>A0AA88L210</accession>
<dbReference type="InterPro" id="IPR000477">
    <property type="entry name" value="RT_dom"/>
</dbReference>
<gene>
    <name evidence="2" type="ORF">QYM36_016996</name>
</gene>
<feature type="domain" description="Reverse transcriptase" evidence="1">
    <location>
        <begin position="43"/>
        <end position="127"/>
    </location>
</feature>
<dbReference type="Proteomes" id="UP001187531">
    <property type="component" value="Unassembled WGS sequence"/>
</dbReference>
<dbReference type="Pfam" id="PF00078">
    <property type="entry name" value="RVT_1"/>
    <property type="match status" value="1"/>
</dbReference>
<dbReference type="EMBL" id="JAVRJZ010000021">
    <property type="protein sequence ID" value="KAK2704790.1"/>
    <property type="molecule type" value="Genomic_DNA"/>
</dbReference>
<reference evidence="2" key="1">
    <citation type="submission" date="2023-07" db="EMBL/GenBank/DDBJ databases">
        <title>Chromosome-level genome assembly of Artemia franciscana.</title>
        <authorList>
            <person name="Jo E."/>
        </authorList>
    </citation>
    <scope>NUCLEOTIDE SEQUENCE</scope>
    <source>
        <tissue evidence="2">Whole body</tissue>
    </source>
</reference>
<feature type="non-terminal residue" evidence="2">
    <location>
        <position position="127"/>
    </location>
</feature>
<sequence length="127" mass="15044">MIYPQYIKHLSDKWIKTLLEIINKAWEDGKFPKKWKDGVVTMIPKQGKDNSKIENLRMITLLPVLGKVYERMVKERLTWKVEKTNTLKDVQCGFRKNRSTTEVLQMFVNDAVYCLENKKICLAVFFD</sequence>
<proteinExistence type="predicted"/>
<dbReference type="PANTHER" id="PTHR19446">
    <property type="entry name" value="REVERSE TRANSCRIPTASES"/>
    <property type="match status" value="1"/>
</dbReference>
<evidence type="ECO:0000313" key="3">
    <source>
        <dbReference type="Proteomes" id="UP001187531"/>
    </source>
</evidence>
<evidence type="ECO:0000259" key="1">
    <source>
        <dbReference type="Pfam" id="PF00078"/>
    </source>
</evidence>
<protein>
    <recommendedName>
        <fullName evidence="1">Reverse transcriptase domain-containing protein</fullName>
    </recommendedName>
</protein>